<evidence type="ECO:0000313" key="2">
    <source>
        <dbReference type="EMBL" id="CUI17954.1"/>
    </source>
</evidence>
<feature type="transmembrane region" description="Helical" evidence="1">
    <location>
        <begin position="187"/>
        <end position="205"/>
    </location>
</feature>
<feature type="transmembrane region" description="Helical" evidence="1">
    <location>
        <begin position="211"/>
        <end position="232"/>
    </location>
</feature>
<dbReference type="STRING" id="389348.PNK_2358"/>
<dbReference type="InParanoid" id="A0A0U5JH73"/>
<sequence length="263" mass="29626">MLFYSLFAHIPLWGIFLFTIGLTWLAFEIGFRLGLYKKRRSPNLKEAPLNSAVAATLGLFAFILAFTFNMAANRFDERRNLVLEESNAIGTTYLRTGYLPEPQAEKIRQLLREYVSIRLEAVLSGSSLAGIETSEHLQDAMWDQAEQIARDSPDSIIAGLFIQSLNEVIDIHSKRVMKGLRSHIPEVIWDAIYCVAFLAMAAMGYQSGLSGQHLITLHSTLILTFSIVMALIGDLDRPQEGLLRVSQQSMIDLYKKIKREKAT</sequence>
<gene>
    <name evidence="2" type="ORF">PNK_2358</name>
</gene>
<keyword evidence="1" id="KW-1133">Transmembrane helix</keyword>
<keyword evidence="3" id="KW-1185">Reference proteome</keyword>
<name>A0A0U5JH73_9BACT</name>
<reference evidence="3" key="1">
    <citation type="submission" date="2015-09" db="EMBL/GenBank/DDBJ databases">
        <authorList>
            <person name="Bertelli C."/>
        </authorList>
    </citation>
    <scope>NUCLEOTIDE SEQUENCE [LARGE SCALE GENOMIC DNA]</scope>
    <source>
        <strain evidence="3">KNic</strain>
    </source>
</reference>
<dbReference type="Pfam" id="PF14023">
    <property type="entry name" value="Bestrophin-like"/>
    <property type="match status" value="1"/>
</dbReference>
<accession>A0A0U5JH73</accession>
<dbReference type="AlphaFoldDB" id="A0A0U5JH73"/>
<dbReference type="KEGG" id="pnl:PNK_2358"/>
<proteinExistence type="predicted"/>
<dbReference type="Proteomes" id="UP000069902">
    <property type="component" value="Chromosome cPNK"/>
</dbReference>
<organism evidence="2 3">
    <name type="scientific">Candidatus Protochlamydia naegleriophila</name>
    <dbReference type="NCBI Taxonomy" id="389348"/>
    <lineage>
        <taxon>Bacteria</taxon>
        <taxon>Pseudomonadati</taxon>
        <taxon>Chlamydiota</taxon>
        <taxon>Chlamydiia</taxon>
        <taxon>Parachlamydiales</taxon>
        <taxon>Parachlamydiaceae</taxon>
        <taxon>Candidatus Protochlamydia</taxon>
    </lineage>
</organism>
<protein>
    <recommendedName>
        <fullName evidence="4">DUF4239 domain-containing protein</fullName>
    </recommendedName>
</protein>
<feature type="transmembrane region" description="Helical" evidence="1">
    <location>
        <begin position="51"/>
        <end position="71"/>
    </location>
</feature>
<feature type="transmembrane region" description="Helical" evidence="1">
    <location>
        <begin position="12"/>
        <end position="31"/>
    </location>
</feature>
<dbReference type="InterPro" id="IPR025333">
    <property type="entry name" value="DUF4239"/>
</dbReference>
<keyword evidence="1" id="KW-0472">Membrane</keyword>
<evidence type="ECO:0000256" key="1">
    <source>
        <dbReference type="SAM" id="Phobius"/>
    </source>
</evidence>
<evidence type="ECO:0000313" key="3">
    <source>
        <dbReference type="Proteomes" id="UP000069902"/>
    </source>
</evidence>
<dbReference type="EMBL" id="LN879502">
    <property type="protein sequence ID" value="CUI17954.1"/>
    <property type="molecule type" value="Genomic_DNA"/>
</dbReference>
<evidence type="ECO:0008006" key="4">
    <source>
        <dbReference type="Google" id="ProtNLM"/>
    </source>
</evidence>
<dbReference type="RefSeq" id="WP_051981783.1">
    <property type="nucleotide sequence ID" value="NZ_LN879502.1"/>
</dbReference>
<keyword evidence="1" id="KW-0812">Transmembrane</keyword>
<dbReference type="PATRIC" id="fig|389348.3.peg.2645"/>